<dbReference type="AlphaFoldDB" id="A0A9W6WYG2"/>
<evidence type="ECO:0000256" key="1">
    <source>
        <dbReference type="SAM" id="MobiDB-lite"/>
    </source>
</evidence>
<keyword evidence="3" id="KW-1185">Reference proteome</keyword>
<accession>A0A9W6WYG2</accession>
<feature type="compositionally biased region" description="Low complexity" evidence="1">
    <location>
        <begin position="60"/>
        <end position="71"/>
    </location>
</feature>
<dbReference type="EMBL" id="BSXW01000407">
    <property type="protein sequence ID" value="GMF21418.1"/>
    <property type="molecule type" value="Genomic_DNA"/>
</dbReference>
<comment type="caution">
    <text evidence="2">The sequence shown here is derived from an EMBL/GenBank/DDBJ whole genome shotgun (WGS) entry which is preliminary data.</text>
</comment>
<sequence length="71" mass="7589">MFATTPKMTQTQYSNVNVIDTDDSYNSYNSADDCAFEELDSDDDASNIDESTSLSDESDASGGDESVASVV</sequence>
<feature type="region of interest" description="Disordered" evidence="1">
    <location>
        <begin position="39"/>
        <end position="71"/>
    </location>
</feature>
<reference evidence="2" key="1">
    <citation type="submission" date="2023-04" db="EMBL/GenBank/DDBJ databases">
        <title>Phytophthora lilii NBRC 32176.</title>
        <authorList>
            <person name="Ichikawa N."/>
            <person name="Sato H."/>
            <person name="Tonouchi N."/>
        </authorList>
    </citation>
    <scope>NUCLEOTIDE SEQUENCE</scope>
    <source>
        <strain evidence="2">NBRC 32176</strain>
    </source>
</reference>
<name>A0A9W6WYG2_9STRA</name>
<evidence type="ECO:0000313" key="2">
    <source>
        <dbReference type="EMBL" id="GMF21418.1"/>
    </source>
</evidence>
<proteinExistence type="predicted"/>
<evidence type="ECO:0000313" key="3">
    <source>
        <dbReference type="Proteomes" id="UP001165083"/>
    </source>
</evidence>
<protein>
    <submittedName>
        <fullName evidence="2">Unnamed protein product</fullName>
    </submittedName>
</protein>
<organism evidence="2 3">
    <name type="scientific">Phytophthora lilii</name>
    <dbReference type="NCBI Taxonomy" id="2077276"/>
    <lineage>
        <taxon>Eukaryota</taxon>
        <taxon>Sar</taxon>
        <taxon>Stramenopiles</taxon>
        <taxon>Oomycota</taxon>
        <taxon>Peronosporomycetes</taxon>
        <taxon>Peronosporales</taxon>
        <taxon>Peronosporaceae</taxon>
        <taxon>Phytophthora</taxon>
    </lineage>
</organism>
<dbReference type="Proteomes" id="UP001165083">
    <property type="component" value="Unassembled WGS sequence"/>
</dbReference>
<gene>
    <name evidence="2" type="ORF">Plil01_000845200</name>
</gene>